<keyword evidence="3" id="KW-0479">Metal-binding</keyword>
<reference evidence="15 16" key="1">
    <citation type="submission" date="2019-03" db="EMBL/GenBank/DDBJ databases">
        <title>Sequencing the genomes of 1000 actinobacteria strains.</title>
        <authorList>
            <person name="Klenk H.-P."/>
        </authorList>
    </citation>
    <scope>NUCLEOTIDE SEQUENCE [LARGE SCALE GENOMIC DNA]</scope>
    <source>
        <strain evidence="15 16">DSM 44969</strain>
    </source>
</reference>
<feature type="transmembrane region" description="Helical" evidence="13">
    <location>
        <begin position="307"/>
        <end position="328"/>
    </location>
</feature>
<sequence>MTLVLRYSARSDRGLVRQNNQDAVYAGPRLLALADGMGGHAAGEVASSLVISALAPLDDDVPGDDLLAELRAATHEGNDAISRHVADAPDLEGMGTTLTAILFAGSRLGMVHVGDSRAYQLRGGEFAQITKDDTFVQSLIDEGRITEDERENHPQRSLLLRAITGQDVDPSLTIREARAGDRYLLCSDGLSGPVSDDTLRDTLLDYADPRECADRLIELALRGGGPDNITCIVADVVDVDYGEDAPIIGGSAGRNHRSDDGDYRHEDSTAGSTSAFRAAATTLPRTQKTEPVRLEPRSTPAPKRRRGLRPVAIVLGVVIVLGLGAWLARTLVMQQYYVSVADNEVAIYQGVRGTALGIPLQSVAERSDIGLDDLPQTVRSQVTDGIVSTDGLDGAHATVLRLRDRMLPLCSTLAPPPAPVVLPPPAPGQPPVTTTPLPTVKAEPGTNCRNTS</sequence>
<dbReference type="CDD" id="cd00143">
    <property type="entry name" value="PP2Cc"/>
    <property type="match status" value="1"/>
</dbReference>
<comment type="catalytic activity">
    <reaction evidence="7">
        <text>O-phospho-L-seryl-[protein] + H2O = L-seryl-[protein] + phosphate</text>
        <dbReference type="Rhea" id="RHEA:20629"/>
        <dbReference type="Rhea" id="RHEA-COMP:9863"/>
        <dbReference type="Rhea" id="RHEA-COMP:11604"/>
        <dbReference type="ChEBI" id="CHEBI:15377"/>
        <dbReference type="ChEBI" id="CHEBI:29999"/>
        <dbReference type="ChEBI" id="CHEBI:43474"/>
        <dbReference type="ChEBI" id="CHEBI:83421"/>
        <dbReference type="EC" id="3.1.3.16"/>
    </reaction>
</comment>
<evidence type="ECO:0000256" key="1">
    <source>
        <dbReference type="ARBA" id="ARBA00001936"/>
    </source>
</evidence>
<feature type="compositionally biased region" description="Basic and acidic residues" evidence="12">
    <location>
        <begin position="256"/>
        <end position="268"/>
    </location>
</feature>
<dbReference type="SMART" id="SM00331">
    <property type="entry name" value="PP2C_SIG"/>
    <property type="match status" value="1"/>
</dbReference>
<name>A0A4R1HXF8_PSEEN</name>
<gene>
    <name evidence="15" type="ORF">EV378_3336</name>
</gene>
<evidence type="ECO:0000256" key="10">
    <source>
        <dbReference type="ARBA" id="ARBA00077741"/>
    </source>
</evidence>
<keyword evidence="5" id="KW-0904">Protein phosphatase</keyword>
<feature type="region of interest" description="Disordered" evidence="12">
    <location>
        <begin position="249"/>
        <end position="303"/>
    </location>
</feature>
<dbReference type="OrthoDB" id="9801841at2"/>
<keyword evidence="4" id="KW-0378">Hydrolase</keyword>
<evidence type="ECO:0000256" key="11">
    <source>
        <dbReference type="ARBA" id="ARBA00079123"/>
    </source>
</evidence>
<dbReference type="Proteomes" id="UP000295560">
    <property type="component" value="Unassembled WGS sequence"/>
</dbReference>
<dbReference type="InterPro" id="IPR001932">
    <property type="entry name" value="PPM-type_phosphatase-like_dom"/>
</dbReference>
<dbReference type="SUPFAM" id="SSF81606">
    <property type="entry name" value="PP2C-like"/>
    <property type="match status" value="1"/>
</dbReference>
<feature type="compositionally biased region" description="Basic and acidic residues" evidence="12">
    <location>
        <begin position="287"/>
        <end position="296"/>
    </location>
</feature>
<dbReference type="FunFam" id="3.60.40.10:FF:000002">
    <property type="entry name" value="Serine/threonine phosphatase stp"/>
    <property type="match status" value="1"/>
</dbReference>
<evidence type="ECO:0000256" key="7">
    <source>
        <dbReference type="ARBA" id="ARBA00047761"/>
    </source>
</evidence>
<keyword evidence="13" id="KW-1133">Transmembrane helix</keyword>
<comment type="catalytic activity">
    <reaction evidence="8">
        <text>O-phospho-L-threonyl-[protein] + H2O = L-threonyl-[protein] + phosphate</text>
        <dbReference type="Rhea" id="RHEA:47004"/>
        <dbReference type="Rhea" id="RHEA-COMP:11060"/>
        <dbReference type="Rhea" id="RHEA-COMP:11605"/>
        <dbReference type="ChEBI" id="CHEBI:15377"/>
        <dbReference type="ChEBI" id="CHEBI:30013"/>
        <dbReference type="ChEBI" id="CHEBI:43474"/>
        <dbReference type="ChEBI" id="CHEBI:61977"/>
        <dbReference type="EC" id="3.1.3.16"/>
    </reaction>
</comment>
<dbReference type="EC" id="3.1.3.16" evidence="2"/>
<dbReference type="GO" id="GO:0046872">
    <property type="term" value="F:metal ion binding"/>
    <property type="evidence" value="ECO:0007669"/>
    <property type="project" value="UniProtKB-KW"/>
</dbReference>
<evidence type="ECO:0000256" key="2">
    <source>
        <dbReference type="ARBA" id="ARBA00013081"/>
    </source>
</evidence>
<proteinExistence type="predicted"/>
<comment type="cofactor">
    <cofactor evidence="1">
        <name>Mn(2+)</name>
        <dbReference type="ChEBI" id="CHEBI:29035"/>
    </cofactor>
</comment>
<accession>A0A4R1HXF8</accession>
<dbReference type="SMART" id="SM00332">
    <property type="entry name" value="PP2Cc"/>
    <property type="match status" value="1"/>
</dbReference>
<keyword evidence="13" id="KW-0812">Transmembrane</keyword>
<dbReference type="AlphaFoldDB" id="A0A4R1HXF8"/>
<dbReference type="Pfam" id="PF13672">
    <property type="entry name" value="PP2C_2"/>
    <property type="match status" value="1"/>
</dbReference>
<feature type="region of interest" description="Disordered" evidence="12">
    <location>
        <begin position="420"/>
        <end position="452"/>
    </location>
</feature>
<evidence type="ECO:0000313" key="16">
    <source>
        <dbReference type="Proteomes" id="UP000295560"/>
    </source>
</evidence>
<evidence type="ECO:0000256" key="4">
    <source>
        <dbReference type="ARBA" id="ARBA00022801"/>
    </source>
</evidence>
<evidence type="ECO:0000313" key="15">
    <source>
        <dbReference type="EMBL" id="TCK27464.1"/>
    </source>
</evidence>
<dbReference type="Gene3D" id="3.60.40.10">
    <property type="entry name" value="PPM-type phosphatase domain"/>
    <property type="match status" value="1"/>
</dbReference>
<feature type="domain" description="PPM-type phosphatase" evidence="14">
    <location>
        <begin position="6"/>
        <end position="236"/>
    </location>
</feature>
<keyword evidence="6" id="KW-0464">Manganese</keyword>
<organism evidence="15 16">
    <name type="scientific">Pseudonocardia endophytica</name>
    <dbReference type="NCBI Taxonomy" id="401976"/>
    <lineage>
        <taxon>Bacteria</taxon>
        <taxon>Bacillati</taxon>
        <taxon>Actinomycetota</taxon>
        <taxon>Actinomycetes</taxon>
        <taxon>Pseudonocardiales</taxon>
        <taxon>Pseudonocardiaceae</taxon>
        <taxon>Pseudonocardia</taxon>
    </lineage>
</organism>
<evidence type="ECO:0000256" key="8">
    <source>
        <dbReference type="ARBA" id="ARBA00048336"/>
    </source>
</evidence>
<evidence type="ECO:0000256" key="3">
    <source>
        <dbReference type="ARBA" id="ARBA00022723"/>
    </source>
</evidence>
<protein>
    <recommendedName>
        <fullName evidence="9">Serine/threonine protein phosphatase PstP</fullName>
        <ecNumber evidence="2">3.1.3.16</ecNumber>
    </recommendedName>
    <alternativeName>
        <fullName evidence="11">Mycobacterial Ser/Thr phosphatase</fullName>
    </alternativeName>
    <alternativeName>
        <fullName evidence="10">PP2C-family Ser/Thr phosphatase</fullName>
    </alternativeName>
</protein>
<evidence type="ECO:0000259" key="14">
    <source>
        <dbReference type="PROSITE" id="PS51746"/>
    </source>
</evidence>
<dbReference type="RefSeq" id="WP_132426250.1">
    <property type="nucleotide sequence ID" value="NZ_SMFZ01000001.1"/>
</dbReference>
<dbReference type="PROSITE" id="PS51746">
    <property type="entry name" value="PPM_2"/>
    <property type="match status" value="1"/>
</dbReference>
<keyword evidence="13" id="KW-0472">Membrane</keyword>
<evidence type="ECO:0000256" key="6">
    <source>
        <dbReference type="ARBA" id="ARBA00023211"/>
    </source>
</evidence>
<feature type="compositionally biased region" description="Low complexity" evidence="12">
    <location>
        <begin position="431"/>
        <end position="440"/>
    </location>
</feature>
<comment type="caution">
    <text evidence="15">The sequence shown here is derived from an EMBL/GenBank/DDBJ whole genome shotgun (WGS) entry which is preliminary data.</text>
</comment>
<keyword evidence="16" id="KW-1185">Reference proteome</keyword>
<dbReference type="EMBL" id="SMFZ01000001">
    <property type="protein sequence ID" value="TCK27464.1"/>
    <property type="molecule type" value="Genomic_DNA"/>
</dbReference>
<evidence type="ECO:0000256" key="5">
    <source>
        <dbReference type="ARBA" id="ARBA00022912"/>
    </source>
</evidence>
<dbReference type="InterPro" id="IPR036457">
    <property type="entry name" value="PPM-type-like_dom_sf"/>
</dbReference>
<evidence type="ECO:0000256" key="9">
    <source>
        <dbReference type="ARBA" id="ARBA00071184"/>
    </source>
</evidence>
<evidence type="ECO:0000256" key="13">
    <source>
        <dbReference type="SAM" id="Phobius"/>
    </source>
</evidence>
<dbReference type="GO" id="GO:0004722">
    <property type="term" value="F:protein serine/threonine phosphatase activity"/>
    <property type="evidence" value="ECO:0007669"/>
    <property type="project" value="UniProtKB-EC"/>
</dbReference>
<feature type="compositionally biased region" description="Pro residues" evidence="12">
    <location>
        <begin position="420"/>
        <end position="430"/>
    </location>
</feature>
<evidence type="ECO:0000256" key="12">
    <source>
        <dbReference type="SAM" id="MobiDB-lite"/>
    </source>
</evidence>